<sequence length="310" mass="34006">MSSIRKVTLVGGTGRLGPHLLQALLDEPNFELTVINRKNSSLNIASHPRLNIVTVGDDYPDDEVVEAFAGQDAVVLSLSFAAQQRQKALAEASIKAGVKFFIANHWGGADTKEVKEFFPIAVWKDQMVDELKALEQAGARTGWKWSAIAPGLFFDFCLSTPFFGIDPKQKKCRLIGSGDIKFSASNFAFIGQALIKLLQNPEEASDRVVFVASFETSLNEILEAQKKVVGQEGWEVSYVDVDEVIATSSKAFQEKGDFMALGRLALCSVVKPRAGSDFRECSILENKKFGLQEKESVEAAVARVLRESIL</sequence>
<keyword evidence="3" id="KW-0560">Oxidoreductase</keyword>
<gene>
    <name evidence="5" type="ORF">BDV96DRAFT_631227</name>
</gene>
<evidence type="ECO:0000256" key="3">
    <source>
        <dbReference type="ARBA" id="ARBA00023002"/>
    </source>
</evidence>
<dbReference type="Gene3D" id="3.40.50.720">
    <property type="entry name" value="NAD(P)-binding Rossmann-like Domain"/>
    <property type="match status" value="1"/>
</dbReference>
<reference evidence="5" key="1">
    <citation type="journal article" date="2020" name="Stud. Mycol.">
        <title>101 Dothideomycetes genomes: a test case for predicting lifestyles and emergence of pathogens.</title>
        <authorList>
            <person name="Haridas S."/>
            <person name="Albert R."/>
            <person name="Binder M."/>
            <person name="Bloem J."/>
            <person name="Labutti K."/>
            <person name="Salamov A."/>
            <person name="Andreopoulos B."/>
            <person name="Baker S."/>
            <person name="Barry K."/>
            <person name="Bills G."/>
            <person name="Bluhm B."/>
            <person name="Cannon C."/>
            <person name="Castanera R."/>
            <person name="Culley D."/>
            <person name="Daum C."/>
            <person name="Ezra D."/>
            <person name="Gonzalez J."/>
            <person name="Henrissat B."/>
            <person name="Kuo A."/>
            <person name="Liang C."/>
            <person name="Lipzen A."/>
            <person name="Lutzoni F."/>
            <person name="Magnuson J."/>
            <person name="Mondo S."/>
            <person name="Nolan M."/>
            <person name="Ohm R."/>
            <person name="Pangilinan J."/>
            <person name="Park H.-J."/>
            <person name="Ramirez L."/>
            <person name="Alfaro M."/>
            <person name="Sun H."/>
            <person name="Tritt A."/>
            <person name="Yoshinaga Y."/>
            <person name="Zwiers L.-H."/>
            <person name="Turgeon B."/>
            <person name="Goodwin S."/>
            <person name="Spatafora J."/>
            <person name="Crous P."/>
            <person name="Grigoriev I."/>
        </authorList>
    </citation>
    <scope>NUCLEOTIDE SEQUENCE</scope>
    <source>
        <strain evidence="5">CBS 627.86</strain>
    </source>
</reference>
<protein>
    <recommendedName>
        <fullName evidence="4">NAD(P)-binding domain-containing protein</fullName>
    </recommendedName>
</protein>
<dbReference type="AlphaFoldDB" id="A0A6A5ZA14"/>
<dbReference type="OrthoDB" id="9974981at2759"/>
<evidence type="ECO:0000313" key="5">
    <source>
        <dbReference type="EMBL" id="KAF2116036.1"/>
    </source>
</evidence>
<evidence type="ECO:0000259" key="4">
    <source>
        <dbReference type="Pfam" id="PF13460"/>
    </source>
</evidence>
<comment type="similarity">
    <text evidence="1">Belongs to the NmrA-type oxidoreductase family. Isoflavone reductase subfamily.</text>
</comment>
<dbReference type="PANTHER" id="PTHR47706:SF9">
    <property type="entry name" value="NMRA-LIKE DOMAIN-CONTAINING PROTEIN-RELATED"/>
    <property type="match status" value="1"/>
</dbReference>
<dbReference type="InterPro" id="IPR051609">
    <property type="entry name" value="NmrA/Isoflavone_reductase-like"/>
</dbReference>
<keyword evidence="6" id="KW-1185">Reference proteome</keyword>
<dbReference type="Proteomes" id="UP000799770">
    <property type="component" value="Unassembled WGS sequence"/>
</dbReference>
<dbReference type="InterPro" id="IPR036291">
    <property type="entry name" value="NAD(P)-bd_dom_sf"/>
</dbReference>
<evidence type="ECO:0000313" key="6">
    <source>
        <dbReference type="Proteomes" id="UP000799770"/>
    </source>
</evidence>
<accession>A0A6A5ZA14</accession>
<dbReference type="SUPFAM" id="SSF51735">
    <property type="entry name" value="NAD(P)-binding Rossmann-fold domains"/>
    <property type="match status" value="1"/>
</dbReference>
<dbReference type="InterPro" id="IPR016040">
    <property type="entry name" value="NAD(P)-bd_dom"/>
</dbReference>
<feature type="domain" description="NAD(P)-binding" evidence="4">
    <location>
        <begin position="11"/>
        <end position="153"/>
    </location>
</feature>
<dbReference type="GO" id="GO:0016491">
    <property type="term" value="F:oxidoreductase activity"/>
    <property type="evidence" value="ECO:0007669"/>
    <property type="project" value="UniProtKB-KW"/>
</dbReference>
<organism evidence="5 6">
    <name type="scientific">Lophiotrema nucula</name>
    <dbReference type="NCBI Taxonomy" id="690887"/>
    <lineage>
        <taxon>Eukaryota</taxon>
        <taxon>Fungi</taxon>
        <taxon>Dikarya</taxon>
        <taxon>Ascomycota</taxon>
        <taxon>Pezizomycotina</taxon>
        <taxon>Dothideomycetes</taxon>
        <taxon>Pleosporomycetidae</taxon>
        <taxon>Pleosporales</taxon>
        <taxon>Lophiotremataceae</taxon>
        <taxon>Lophiotrema</taxon>
    </lineage>
</organism>
<proteinExistence type="inferred from homology"/>
<name>A0A6A5ZA14_9PLEO</name>
<evidence type="ECO:0000256" key="1">
    <source>
        <dbReference type="ARBA" id="ARBA00005725"/>
    </source>
</evidence>
<dbReference type="Pfam" id="PF13460">
    <property type="entry name" value="NAD_binding_10"/>
    <property type="match status" value="1"/>
</dbReference>
<keyword evidence="2" id="KW-0521">NADP</keyword>
<dbReference type="PANTHER" id="PTHR47706">
    <property type="entry name" value="NMRA-LIKE FAMILY PROTEIN"/>
    <property type="match status" value="1"/>
</dbReference>
<dbReference type="EMBL" id="ML977321">
    <property type="protein sequence ID" value="KAF2116036.1"/>
    <property type="molecule type" value="Genomic_DNA"/>
</dbReference>
<evidence type="ECO:0000256" key="2">
    <source>
        <dbReference type="ARBA" id="ARBA00022857"/>
    </source>
</evidence>